<keyword evidence="2" id="KW-0732">Signal</keyword>
<dbReference type="Proteomes" id="UP000316621">
    <property type="component" value="Chromosome 1"/>
</dbReference>
<dbReference type="OMA" id="MSAAVIC"/>
<dbReference type="PANTHER" id="PTHR33659:SF11">
    <property type="entry name" value="TRANSMEMBRANE PROTEIN"/>
    <property type="match status" value="1"/>
</dbReference>
<keyword evidence="1" id="KW-0812">Transmembrane</keyword>
<evidence type="ECO:0008006" key="5">
    <source>
        <dbReference type="Google" id="ProtNLM"/>
    </source>
</evidence>
<evidence type="ECO:0000256" key="1">
    <source>
        <dbReference type="SAM" id="Phobius"/>
    </source>
</evidence>
<evidence type="ECO:0000256" key="2">
    <source>
        <dbReference type="SAM" id="SignalP"/>
    </source>
</evidence>
<organism evidence="3 4">
    <name type="scientific">Papaver somniferum</name>
    <name type="common">Opium poppy</name>
    <dbReference type="NCBI Taxonomy" id="3469"/>
    <lineage>
        <taxon>Eukaryota</taxon>
        <taxon>Viridiplantae</taxon>
        <taxon>Streptophyta</taxon>
        <taxon>Embryophyta</taxon>
        <taxon>Tracheophyta</taxon>
        <taxon>Spermatophyta</taxon>
        <taxon>Magnoliopsida</taxon>
        <taxon>Ranunculales</taxon>
        <taxon>Papaveraceae</taxon>
        <taxon>Papaveroideae</taxon>
        <taxon>Papaver</taxon>
    </lineage>
</organism>
<dbReference type="AlphaFoldDB" id="A0A4Y7IKW9"/>
<feature type="transmembrane region" description="Helical" evidence="1">
    <location>
        <begin position="41"/>
        <end position="63"/>
    </location>
</feature>
<name>A0A4Y7IKW9_PAPSO</name>
<feature type="signal peptide" evidence="2">
    <location>
        <begin position="1"/>
        <end position="25"/>
    </location>
</feature>
<dbReference type="EMBL" id="CM010715">
    <property type="protein sequence ID" value="RZC48109.1"/>
    <property type="molecule type" value="Genomic_DNA"/>
</dbReference>
<proteinExistence type="predicted"/>
<feature type="chain" id="PRO_5021355512" description="Transmembrane protein" evidence="2">
    <location>
        <begin position="26"/>
        <end position="65"/>
    </location>
</feature>
<gene>
    <name evidence="3" type="ORF">C5167_041049</name>
</gene>
<evidence type="ECO:0000313" key="3">
    <source>
        <dbReference type="EMBL" id="RZC48109.1"/>
    </source>
</evidence>
<sequence length="65" mass="6614">MASMSTKTTLIMFCVAAAMFVAASAQDVSSPAPSPDKGAASIGLPISSAFLCSWLVVSLIALLKH</sequence>
<keyword evidence="1" id="KW-1133">Transmembrane helix</keyword>
<reference evidence="3 4" key="1">
    <citation type="journal article" date="2018" name="Science">
        <title>The opium poppy genome and morphinan production.</title>
        <authorList>
            <person name="Guo L."/>
            <person name="Winzer T."/>
            <person name="Yang X."/>
            <person name="Li Y."/>
            <person name="Ning Z."/>
            <person name="He Z."/>
            <person name="Teodor R."/>
            <person name="Lu Y."/>
            <person name="Bowser T.A."/>
            <person name="Graham I.A."/>
            <person name="Ye K."/>
        </authorList>
    </citation>
    <scope>NUCLEOTIDE SEQUENCE [LARGE SCALE GENOMIC DNA]</scope>
    <source>
        <strain evidence="4">cv. HN1</strain>
        <tissue evidence="3">Leaves</tissue>
    </source>
</reference>
<accession>A0A4Y7IKW9</accession>
<keyword evidence="4" id="KW-1185">Reference proteome</keyword>
<protein>
    <recommendedName>
        <fullName evidence="5">Transmembrane protein</fullName>
    </recommendedName>
</protein>
<evidence type="ECO:0000313" key="4">
    <source>
        <dbReference type="Proteomes" id="UP000316621"/>
    </source>
</evidence>
<dbReference type="PANTHER" id="PTHR33659">
    <property type="entry name" value="PROTEIN, PUTATIVE-RELATED-RELATED"/>
    <property type="match status" value="1"/>
</dbReference>
<keyword evidence="1" id="KW-0472">Membrane</keyword>
<dbReference type="Gramene" id="RZC48109">
    <property type="protein sequence ID" value="RZC48109"/>
    <property type="gene ID" value="C5167_041049"/>
</dbReference>